<dbReference type="RefSeq" id="WP_015762464.1">
    <property type="nucleotide sequence ID" value="NZ_CP039375.1"/>
</dbReference>
<dbReference type="InterPro" id="IPR011051">
    <property type="entry name" value="RmlC_Cupin_sf"/>
</dbReference>
<dbReference type="CDD" id="cd02238">
    <property type="entry name" value="cupin_KdgF"/>
    <property type="match status" value="1"/>
</dbReference>
<dbReference type="InterPro" id="IPR052535">
    <property type="entry name" value="Bacilysin_H2HPP_isomerase"/>
</dbReference>
<dbReference type="Pfam" id="PF07883">
    <property type="entry name" value="Cupin_2"/>
    <property type="match status" value="1"/>
</dbReference>
<feature type="region of interest" description="Disordered" evidence="1">
    <location>
        <begin position="83"/>
        <end position="111"/>
    </location>
</feature>
<reference evidence="3 4" key="2">
    <citation type="submission" date="2019-04" db="EMBL/GenBank/DDBJ databases">
        <authorList>
            <person name="Yang S."/>
            <person name="Wei W."/>
        </authorList>
    </citation>
    <scope>NUCLEOTIDE SEQUENCE [LARGE SCALE GENOMIC DNA]</scope>
    <source>
        <strain evidence="4">ZP60</strain>
    </source>
</reference>
<dbReference type="InterPro" id="IPR013096">
    <property type="entry name" value="Cupin_2"/>
</dbReference>
<sequence length="111" mass="12146">MQVCDTADSEFTEVVDGVHIAPLAVGERMNVQHFHIEPGAVVPEHSHPNEQVGFVARGTFTFLVDGEEQVVGAGDSYVVPAEEPHEAANRTDEPVRGIDVFSPPRDEPNWE</sequence>
<evidence type="ECO:0000313" key="4">
    <source>
        <dbReference type="Proteomes" id="UP000297053"/>
    </source>
</evidence>
<name>A0A4D6KE46_9EURY</name>
<dbReference type="GeneID" id="42179401"/>
<reference evidence="3 4" key="1">
    <citation type="submission" date="2019-04" db="EMBL/GenBank/DDBJ databases">
        <title>Complete genome sequence of Arthrobacter sp. ZXY-2 associated with effective atrazine degradation and salt adaptation.</title>
        <authorList>
            <person name="Zhao X."/>
        </authorList>
    </citation>
    <scope>NUCLEOTIDE SEQUENCE [LARGE SCALE GENOMIC DNA]</scope>
    <source>
        <strain evidence="4">ZP60</strain>
    </source>
</reference>
<evidence type="ECO:0000256" key="1">
    <source>
        <dbReference type="SAM" id="MobiDB-lite"/>
    </source>
</evidence>
<evidence type="ECO:0000259" key="2">
    <source>
        <dbReference type="Pfam" id="PF07883"/>
    </source>
</evidence>
<dbReference type="AlphaFoldDB" id="A0A4D6KE46"/>
<accession>A0A4D6KE46</accession>
<dbReference type="OMA" id="NVQHFEI"/>
<dbReference type="EMBL" id="CP039375">
    <property type="protein sequence ID" value="QCD66077.1"/>
    <property type="molecule type" value="Genomic_DNA"/>
</dbReference>
<dbReference type="PANTHER" id="PTHR40112">
    <property type="entry name" value="H2HPP ISOMERASE"/>
    <property type="match status" value="1"/>
</dbReference>
<dbReference type="Gene3D" id="2.60.120.10">
    <property type="entry name" value="Jelly Rolls"/>
    <property type="match status" value="1"/>
</dbReference>
<dbReference type="InterPro" id="IPR014710">
    <property type="entry name" value="RmlC-like_jellyroll"/>
</dbReference>
<protein>
    <submittedName>
        <fullName evidence="3">Cupin domain-containing protein</fullName>
    </submittedName>
</protein>
<proteinExistence type="predicted"/>
<evidence type="ECO:0000313" key="3">
    <source>
        <dbReference type="EMBL" id="QCD66077.1"/>
    </source>
</evidence>
<dbReference type="PANTHER" id="PTHR40112:SF1">
    <property type="entry name" value="H2HPP ISOMERASE"/>
    <property type="match status" value="1"/>
</dbReference>
<dbReference type="SUPFAM" id="SSF51182">
    <property type="entry name" value="RmlC-like cupins"/>
    <property type="match status" value="1"/>
</dbReference>
<organism evidence="3 4">
    <name type="scientific">Halomicrobium mukohataei</name>
    <dbReference type="NCBI Taxonomy" id="57705"/>
    <lineage>
        <taxon>Archaea</taxon>
        <taxon>Methanobacteriati</taxon>
        <taxon>Methanobacteriota</taxon>
        <taxon>Stenosarchaea group</taxon>
        <taxon>Halobacteria</taxon>
        <taxon>Halobacteriales</taxon>
        <taxon>Haloarculaceae</taxon>
        <taxon>Halomicrobium</taxon>
    </lineage>
</organism>
<feature type="compositionally biased region" description="Basic and acidic residues" evidence="1">
    <location>
        <begin position="83"/>
        <end position="96"/>
    </location>
</feature>
<dbReference type="KEGG" id="halz:E5139_10655"/>
<gene>
    <name evidence="3" type="ORF">E5139_10655</name>
</gene>
<dbReference type="Proteomes" id="UP000297053">
    <property type="component" value="Chromosome"/>
</dbReference>
<feature type="domain" description="Cupin type-2" evidence="2">
    <location>
        <begin position="33"/>
        <end position="101"/>
    </location>
</feature>